<dbReference type="PROSITE" id="PS00092">
    <property type="entry name" value="N6_MTASE"/>
    <property type="match status" value="1"/>
</dbReference>
<comment type="similarity">
    <text evidence="1">Belongs to the N(4)/N(6)-methyltransferase family.</text>
</comment>
<evidence type="ECO:0000256" key="6">
    <source>
        <dbReference type="ARBA" id="ARBA00022747"/>
    </source>
</evidence>
<dbReference type="GO" id="GO:0009007">
    <property type="term" value="F:site-specific DNA-methyltransferase (adenine-specific) activity"/>
    <property type="evidence" value="ECO:0007669"/>
    <property type="project" value="UniProtKB-EC"/>
</dbReference>
<reference evidence="11" key="1">
    <citation type="submission" date="2017-08" db="EMBL/GenBank/DDBJ databases">
        <authorList>
            <person name="Varghese N."/>
            <person name="Submissions S."/>
        </authorList>
    </citation>
    <scope>NUCLEOTIDE SEQUENCE [LARGE SCALE GENOMIC DNA]</scope>
    <source>
        <strain evidence="11">DSM 23173</strain>
    </source>
</reference>
<sequence>MTINSFIKRLQNIMRNDSGVNGDAQRIEQIVWLLFLKVYDAKEEIWEFHDDNYQSIIPEEYRWRNWATDNKDGEAKTGQSLLDFINEQLIPSLKRIEVDEYTPISKAIVKFAFEDTFNFMKDGVLLRQVVNVIDEIDFTDHKERHNFNDIYEQILKDLQNQRSSGEYYTPRAVTDFIVEMIRPKLGEKVADFACGTGGFLTSSLNYLEKQIDSVEDREKYNHSVFGIEKKALPHLLSVTNLLLHDIDNPYIVHGNSLEKNVRDYVEKDKFEVVLMNPPYGGSEKDNIKMNFPLELRSSETADLFMSVIMYRLKKEGRAAIVLPDGFLFGTDNSKMAIKEKLVKEYNLHTIIRLPHSVFAPYTSIHTNILFFDNTHPTEHTWFYRLDMPEGYKNFSKTKPIKIEHFEPLIEWWASREEIVVDDHYKSKKYTAKEIIEGNYNLDLCGFPKEEEIILEPDELIENYQEERMQLNKQIDNILEDIQSVLGEKL</sequence>
<dbReference type="Proteomes" id="UP000219412">
    <property type="component" value="Unassembled WGS sequence"/>
</dbReference>
<evidence type="ECO:0000256" key="2">
    <source>
        <dbReference type="ARBA" id="ARBA00011900"/>
    </source>
</evidence>
<dbReference type="InterPro" id="IPR002052">
    <property type="entry name" value="DNA_methylase_N6_adenine_CS"/>
</dbReference>
<keyword evidence="5" id="KW-0949">S-adenosyl-L-methionine</keyword>
<feature type="domain" description="N6 adenine-specific DNA methyltransferase N-terminal" evidence="9">
    <location>
        <begin position="3"/>
        <end position="132"/>
    </location>
</feature>
<dbReference type="InterPro" id="IPR022749">
    <property type="entry name" value="D12N6_MeTrfase_N"/>
</dbReference>
<dbReference type="RefSeq" id="WP_097041988.1">
    <property type="nucleotide sequence ID" value="NZ_OBQF01000005.1"/>
</dbReference>
<dbReference type="InterPro" id="IPR038333">
    <property type="entry name" value="T1MK-like_N_sf"/>
</dbReference>
<comment type="catalytic activity">
    <reaction evidence="7">
        <text>a 2'-deoxyadenosine in DNA + S-adenosyl-L-methionine = an N(6)-methyl-2'-deoxyadenosine in DNA + S-adenosyl-L-homocysteine + H(+)</text>
        <dbReference type="Rhea" id="RHEA:15197"/>
        <dbReference type="Rhea" id="RHEA-COMP:12418"/>
        <dbReference type="Rhea" id="RHEA-COMP:12419"/>
        <dbReference type="ChEBI" id="CHEBI:15378"/>
        <dbReference type="ChEBI" id="CHEBI:57856"/>
        <dbReference type="ChEBI" id="CHEBI:59789"/>
        <dbReference type="ChEBI" id="CHEBI:90615"/>
        <dbReference type="ChEBI" id="CHEBI:90616"/>
        <dbReference type="EC" id="2.1.1.72"/>
    </reaction>
</comment>
<protein>
    <recommendedName>
        <fullName evidence="2">site-specific DNA-methyltransferase (adenine-specific)</fullName>
        <ecNumber evidence="2">2.1.1.72</ecNumber>
    </recommendedName>
</protein>
<evidence type="ECO:0000259" key="9">
    <source>
        <dbReference type="Pfam" id="PF12161"/>
    </source>
</evidence>
<evidence type="ECO:0000313" key="10">
    <source>
        <dbReference type="EMBL" id="SOC43936.1"/>
    </source>
</evidence>
<evidence type="ECO:0000256" key="3">
    <source>
        <dbReference type="ARBA" id="ARBA00022603"/>
    </source>
</evidence>
<dbReference type="PRINTS" id="PR00507">
    <property type="entry name" value="N12N6MTFRASE"/>
</dbReference>
<accession>A0A285UTB6</accession>
<evidence type="ECO:0000313" key="11">
    <source>
        <dbReference type="Proteomes" id="UP000219412"/>
    </source>
</evidence>
<dbReference type="Pfam" id="PF12161">
    <property type="entry name" value="HsdM_N"/>
    <property type="match status" value="1"/>
</dbReference>
<dbReference type="EMBL" id="OBQF01000005">
    <property type="protein sequence ID" value="SOC43936.1"/>
    <property type="molecule type" value="Genomic_DNA"/>
</dbReference>
<organism evidence="10 11">
    <name type="scientific">Salinicoccus kekensis</name>
    <dbReference type="NCBI Taxonomy" id="714307"/>
    <lineage>
        <taxon>Bacteria</taxon>
        <taxon>Bacillati</taxon>
        <taxon>Bacillota</taxon>
        <taxon>Bacilli</taxon>
        <taxon>Bacillales</taxon>
        <taxon>Staphylococcaceae</taxon>
        <taxon>Salinicoccus</taxon>
    </lineage>
</organism>
<evidence type="ECO:0000259" key="8">
    <source>
        <dbReference type="Pfam" id="PF02384"/>
    </source>
</evidence>
<dbReference type="PANTHER" id="PTHR42933">
    <property type="entry name" value="SLR6095 PROTEIN"/>
    <property type="match status" value="1"/>
</dbReference>
<dbReference type="PANTHER" id="PTHR42933:SF4">
    <property type="entry name" value="TYPE I RESTRICTION ENZYME ECOKI METHYLASE SUBUNIT"/>
    <property type="match status" value="1"/>
</dbReference>
<evidence type="ECO:0000256" key="1">
    <source>
        <dbReference type="ARBA" id="ARBA00006594"/>
    </source>
</evidence>
<name>A0A285UTB6_9STAP</name>
<dbReference type="InterPro" id="IPR029063">
    <property type="entry name" value="SAM-dependent_MTases_sf"/>
</dbReference>
<dbReference type="EC" id="2.1.1.72" evidence="2"/>
<dbReference type="InterPro" id="IPR003356">
    <property type="entry name" value="DNA_methylase_A-5"/>
</dbReference>
<dbReference type="GO" id="GO:0003677">
    <property type="term" value="F:DNA binding"/>
    <property type="evidence" value="ECO:0007669"/>
    <property type="project" value="InterPro"/>
</dbReference>
<keyword evidence="6" id="KW-0680">Restriction system</keyword>
<evidence type="ECO:0000256" key="7">
    <source>
        <dbReference type="ARBA" id="ARBA00047942"/>
    </source>
</evidence>
<gene>
    <name evidence="10" type="ORF">SAMN05878391_2186</name>
</gene>
<dbReference type="GO" id="GO:0032259">
    <property type="term" value="P:methylation"/>
    <property type="evidence" value="ECO:0007669"/>
    <property type="project" value="UniProtKB-KW"/>
</dbReference>
<dbReference type="GO" id="GO:0009307">
    <property type="term" value="P:DNA restriction-modification system"/>
    <property type="evidence" value="ECO:0007669"/>
    <property type="project" value="UniProtKB-KW"/>
</dbReference>
<dbReference type="Gene3D" id="1.20.1260.30">
    <property type="match status" value="1"/>
</dbReference>
<dbReference type="SUPFAM" id="SSF53335">
    <property type="entry name" value="S-adenosyl-L-methionine-dependent methyltransferases"/>
    <property type="match status" value="1"/>
</dbReference>
<dbReference type="GO" id="GO:0008170">
    <property type="term" value="F:N-methyltransferase activity"/>
    <property type="evidence" value="ECO:0007669"/>
    <property type="project" value="InterPro"/>
</dbReference>
<proteinExistence type="inferred from homology"/>
<evidence type="ECO:0000256" key="5">
    <source>
        <dbReference type="ARBA" id="ARBA00022691"/>
    </source>
</evidence>
<dbReference type="AlphaFoldDB" id="A0A285UTB6"/>
<dbReference type="InterPro" id="IPR051537">
    <property type="entry name" value="DNA_Adenine_Mtase"/>
</dbReference>
<keyword evidence="3" id="KW-0489">Methyltransferase</keyword>
<dbReference type="OrthoDB" id="9814572at2"/>
<dbReference type="Pfam" id="PF02384">
    <property type="entry name" value="N6_Mtase"/>
    <property type="match status" value="1"/>
</dbReference>
<feature type="domain" description="DNA methylase adenine-specific" evidence="8">
    <location>
        <begin position="143"/>
        <end position="443"/>
    </location>
</feature>
<keyword evidence="4" id="KW-0808">Transferase</keyword>
<evidence type="ECO:0000256" key="4">
    <source>
        <dbReference type="ARBA" id="ARBA00022679"/>
    </source>
</evidence>
<keyword evidence="11" id="KW-1185">Reference proteome</keyword>
<dbReference type="Gene3D" id="3.40.50.150">
    <property type="entry name" value="Vaccinia Virus protein VP39"/>
    <property type="match status" value="1"/>
</dbReference>
<dbReference type="CDD" id="cd02440">
    <property type="entry name" value="AdoMet_MTases"/>
    <property type="match status" value="1"/>
</dbReference>